<dbReference type="Gene3D" id="3.30.70.250">
    <property type="entry name" value="Malonyl-CoA ACP transacylase, ACP-binding"/>
    <property type="match status" value="1"/>
</dbReference>
<evidence type="ECO:0000259" key="5">
    <source>
        <dbReference type="PROSITE" id="PS50075"/>
    </source>
</evidence>
<dbReference type="InterPro" id="IPR016035">
    <property type="entry name" value="Acyl_Trfase/lysoPLipase"/>
</dbReference>
<dbReference type="Pfam" id="PF00698">
    <property type="entry name" value="Acyl_transf_1"/>
    <property type="match status" value="1"/>
</dbReference>
<keyword evidence="4" id="KW-0175">Coiled coil</keyword>
<dbReference type="PROSITE" id="PS00606">
    <property type="entry name" value="KS3_1"/>
    <property type="match status" value="1"/>
</dbReference>
<dbReference type="SMART" id="SM00827">
    <property type="entry name" value="PKS_AT"/>
    <property type="match status" value="1"/>
</dbReference>
<dbReference type="InterPro" id="IPR036736">
    <property type="entry name" value="ACP-like_sf"/>
</dbReference>
<dbReference type="InterPro" id="IPR032821">
    <property type="entry name" value="PKS_assoc"/>
</dbReference>
<dbReference type="PROSITE" id="PS52004">
    <property type="entry name" value="KS3_2"/>
    <property type="match status" value="1"/>
</dbReference>
<accession>A0AA96WI28</accession>
<proteinExistence type="predicted"/>
<keyword evidence="1" id="KW-0596">Phosphopantetheine</keyword>
<dbReference type="Gene3D" id="1.10.1200.10">
    <property type="entry name" value="ACP-like"/>
    <property type="match status" value="2"/>
</dbReference>
<dbReference type="Pfam" id="PF16197">
    <property type="entry name" value="KAsynt_C_assoc"/>
    <property type="match status" value="1"/>
</dbReference>
<dbReference type="PROSITE" id="PS50075">
    <property type="entry name" value="CARRIER"/>
    <property type="match status" value="2"/>
</dbReference>
<dbReference type="GO" id="GO:0004315">
    <property type="term" value="F:3-oxoacyl-[acyl-carrier-protein] synthase activity"/>
    <property type="evidence" value="ECO:0007669"/>
    <property type="project" value="InterPro"/>
</dbReference>
<evidence type="ECO:0000313" key="7">
    <source>
        <dbReference type="EMBL" id="WNZ21716.1"/>
    </source>
</evidence>
<organism evidence="7">
    <name type="scientific">Leptolyngbya sp. NK1-12</name>
    <dbReference type="NCBI Taxonomy" id="2547451"/>
    <lineage>
        <taxon>Bacteria</taxon>
        <taxon>Bacillati</taxon>
        <taxon>Cyanobacteriota</taxon>
        <taxon>Cyanophyceae</taxon>
        <taxon>Leptolyngbyales</taxon>
        <taxon>Leptolyngbyaceae</taxon>
        <taxon>Leptolyngbya group</taxon>
        <taxon>Leptolyngbya</taxon>
    </lineage>
</organism>
<dbReference type="NCBIfam" id="TIGR02813">
    <property type="entry name" value="omega_3_PfaA"/>
    <property type="match status" value="1"/>
</dbReference>
<dbReference type="SUPFAM" id="SSF55048">
    <property type="entry name" value="Probable ACP-binding domain of malonyl-CoA ACP transacylase"/>
    <property type="match status" value="1"/>
</dbReference>
<feature type="domain" description="Ketosynthase family 3 (KS3)" evidence="6">
    <location>
        <begin position="54"/>
        <end position="518"/>
    </location>
</feature>
<dbReference type="InterPro" id="IPR009081">
    <property type="entry name" value="PP-bd_ACP"/>
</dbReference>
<dbReference type="InterPro" id="IPR001227">
    <property type="entry name" value="Ac_transferase_dom_sf"/>
</dbReference>
<dbReference type="GO" id="GO:0006633">
    <property type="term" value="P:fatty acid biosynthetic process"/>
    <property type="evidence" value="ECO:0007669"/>
    <property type="project" value="InterPro"/>
</dbReference>
<protein>
    <submittedName>
        <fullName evidence="7">Acyltransferase domain-containing protein</fullName>
    </submittedName>
</protein>
<dbReference type="Pfam" id="PF02801">
    <property type="entry name" value="Ketoacyl-synt_C"/>
    <property type="match status" value="1"/>
</dbReference>
<feature type="domain" description="Carrier" evidence="5">
    <location>
        <begin position="1564"/>
        <end position="1644"/>
    </location>
</feature>
<sequence>MSAHKVAAALMQLQEELEAVERIVMETIQGRGESMSDQSRKSLHVNQLNRRLRDDPIAVIGMAAIFPESENLQEFWEKIYQEADCIRDVPASRWNVEAYYDPDPKASDKTYCKRGGFIPDIDFNPVEFGLPPNLLESTDVSQLLSLYVAKRAVEHAGYRAIEQAASGQGRSFNRDKVGVILGAAGTQLGGPLGARLHYPVWERVLKTCGLDEADTRKIIEKIKAAYLQWTEDAFPGMLSNVIAGRIANRLDFGGINFTIDAACASSLAAVKMAVNELVTGGCDMVLTGGVDLDNSVFTYLCFSETPALSRSQQTRPFDAESDGMMLGEGVGMVLLKRLSDAERDGDRVYALIQGVGTSSDGKYKSIYAPRPAGQVRALQDAYADTQVDPATVGLIEAHGTGTRAGDPAELESLKLFFGQLPVEKQTIALGSVKSQIGHTKAAAGVASLIKTILALHHKVLPATINVKKPNPHFGLDQSPFYINSETRPWIRAVGAPPRRAGVSSFGFGGTNYHVVLEEYQEEHQQAYRMHQAAQVVLLHAPTPAELVERCEAVLHQLKSNNGECSYAELVAECQTLEIPAAAARLGFAATSLQDACRKLQTAIGLLIKPLGSAWEHPLGIFYQQSGELPGKVVALFPGQGSQYLKMGRELTIDFPELRQTYGYLDDLLAKDRMHRISNLVFPQPAFEPEQQEARERMLRRTEYAQPAIAAVSAGLYKILRRAGFQPDVVAGHSFGELTALWAAEAISEEDYFFLVKARAKAMAAPDQPGFDAGAMLAVTGDAQQVEVLLQAHPQVTIANWNSNQQVVLAGSKPEIAKVQQILESKGFSTVPLPVSGAFHTSLVAHAQQPFAKAIEAVTFKAPTITAYTNVTAAPYPSEPAAVKRNLQNHMCSPVSFKQEIENIYNAGGRFFVEVGPRSILTNLVKEILGDRPYVAIALNGSRQKDSSYQFREAIARLRVAGLSLKDVDPYQVPKPLPEPKNPKGFYVRLNGCNYVSDKTRSAFEKALNDGFRIQLVASENGNGHGKNGNGHGNGKGGNGFHPVLQPLQTIQVAAQEKVTVAASSESRHVVANTSPITLMTPAVATPAAKSENGHAWIPQSGAKNGYASSYTNHANGAINGNGTGLQSDKLAARNGSVHHQRPATAVISASATEPAIAPVVSTAAVTVNGSSSNSVYSPEPITQPMPDSSMNYQRALESLEQNLAQFNQHQAEALKVHSQYLSNQLEYAKLVFQLMQQNQTFASQPLETQATLAGNLERSILKLHDHQAETLRIHEQSLMHHAECGKQFFTLLQQQYGLLAGDQVTVESPLAAPAVAPLDPVVPTPQQAAPQQPIPQQVAPQQSALQQPILKAEPVISSGSAAVTTAPSTRNGHTAVLPAPTSAPVEPVAPAQVTIHAEITTEVTTEVTEVTTEVTTSHTEMTTAEIIEAADTASVVVLASSSDLDPKLSEMLVQIVSDKTGYPTEMLELDMDMEADLGIDSIKRVEILTSLQESLPEMPKPSPEEVVEIRTLGQVVEVIQKLLAGTTTVSTQTVTTATSVETVTQEVHTEVVVDAVVVPASSSDLDPKLSEMLVQIVSDKTGYPTEMLELDMDMEADLGIDSIKRVEILTSLQESLPEMPKPSPEEVVEIRTLGQVVEVIQKLLATPVLEKKTV</sequence>
<dbReference type="PANTHER" id="PTHR43074">
    <property type="entry name" value="OMEGA-3 POLYUNSATURATED FATTY ACID SYNTHASE PFAB-RELATED"/>
    <property type="match status" value="1"/>
</dbReference>
<dbReference type="Gene3D" id="3.40.366.10">
    <property type="entry name" value="Malonyl-Coenzyme A Acyl Carrier Protein, domain 2"/>
    <property type="match status" value="1"/>
</dbReference>
<feature type="coiled-coil region" evidence="4">
    <location>
        <begin position="1189"/>
        <end position="1216"/>
    </location>
</feature>
<dbReference type="SUPFAM" id="SSF47336">
    <property type="entry name" value="ACP-like"/>
    <property type="match status" value="2"/>
</dbReference>
<dbReference type="Pfam" id="PF00109">
    <property type="entry name" value="ketoacyl-synt"/>
    <property type="match status" value="1"/>
</dbReference>
<dbReference type="Pfam" id="PF00550">
    <property type="entry name" value="PP-binding"/>
    <property type="match status" value="2"/>
</dbReference>
<feature type="domain" description="Carrier" evidence="5">
    <location>
        <begin position="1443"/>
        <end position="1523"/>
    </location>
</feature>
<dbReference type="SUPFAM" id="SSF52151">
    <property type="entry name" value="FabD/lysophospholipase-like"/>
    <property type="match status" value="1"/>
</dbReference>
<dbReference type="InterPro" id="IPR014030">
    <property type="entry name" value="Ketoacyl_synth_N"/>
</dbReference>
<dbReference type="PANTHER" id="PTHR43074:SF1">
    <property type="entry name" value="BETA-KETOACYL SYNTHASE FAMILY PROTEIN-RELATED"/>
    <property type="match status" value="1"/>
</dbReference>
<name>A0AA96WI28_9CYAN</name>
<dbReference type="InterPro" id="IPR016039">
    <property type="entry name" value="Thiolase-like"/>
</dbReference>
<keyword evidence="2" id="KW-0597">Phosphoprotein</keyword>
<dbReference type="InterPro" id="IPR016036">
    <property type="entry name" value="Malonyl_transacylase_ACP-bd"/>
</dbReference>
<dbReference type="SMART" id="SM00825">
    <property type="entry name" value="PKS_KS"/>
    <property type="match status" value="1"/>
</dbReference>
<dbReference type="Gene3D" id="3.40.47.10">
    <property type="match status" value="1"/>
</dbReference>
<reference evidence="7" key="1">
    <citation type="submission" date="2020-05" db="EMBL/GenBank/DDBJ databases">
        <authorList>
            <person name="Zhu T."/>
            <person name="Keshari N."/>
            <person name="Lu X."/>
        </authorList>
    </citation>
    <scope>NUCLEOTIDE SEQUENCE</scope>
    <source>
        <strain evidence="7">NK1-12</strain>
    </source>
</reference>
<evidence type="ECO:0000256" key="2">
    <source>
        <dbReference type="ARBA" id="ARBA00022553"/>
    </source>
</evidence>
<keyword evidence="7" id="KW-0012">Acyltransferase</keyword>
<dbReference type="InterPro" id="IPR014031">
    <property type="entry name" value="Ketoacyl_synth_C"/>
</dbReference>
<dbReference type="InterPro" id="IPR014043">
    <property type="entry name" value="Acyl_transferase_dom"/>
</dbReference>
<dbReference type="InterPro" id="IPR052568">
    <property type="entry name" value="PKS-FAS_Synthase"/>
</dbReference>
<evidence type="ECO:0000256" key="4">
    <source>
        <dbReference type="SAM" id="Coils"/>
    </source>
</evidence>
<dbReference type="InterPro" id="IPR018201">
    <property type="entry name" value="Ketoacyl_synth_AS"/>
</dbReference>
<evidence type="ECO:0000256" key="3">
    <source>
        <dbReference type="ARBA" id="ARBA00022679"/>
    </source>
</evidence>
<dbReference type="InterPro" id="IPR004432">
    <property type="entry name" value="Omega_3_polyunsat_FA_synth"/>
</dbReference>
<gene>
    <name evidence="7" type="ORF">HJG54_01765</name>
</gene>
<keyword evidence="3" id="KW-0808">Transferase</keyword>
<dbReference type="InterPro" id="IPR020841">
    <property type="entry name" value="PKS_Beta-ketoAc_synthase_dom"/>
</dbReference>
<dbReference type="CDD" id="cd00833">
    <property type="entry name" value="PKS"/>
    <property type="match status" value="1"/>
</dbReference>
<evidence type="ECO:0000256" key="1">
    <source>
        <dbReference type="ARBA" id="ARBA00022450"/>
    </source>
</evidence>
<evidence type="ECO:0000259" key="6">
    <source>
        <dbReference type="PROSITE" id="PS52004"/>
    </source>
</evidence>
<dbReference type="EMBL" id="CP053586">
    <property type="protein sequence ID" value="WNZ21716.1"/>
    <property type="molecule type" value="Genomic_DNA"/>
</dbReference>
<dbReference type="SUPFAM" id="SSF53901">
    <property type="entry name" value="Thiolase-like"/>
    <property type="match status" value="1"/>
</dbReference>